<sequence length="408" mass="45245">MSQASRPSSAIDTLHSSPDNPTIRAISEFQAIASKVDDASSIYRVLRPFWASNSVANLVEPAEKVLSLVPSSRAAVLNYLGMLVHEATHLYFSKKENPYFGTDSSNVERAVRKLAHDLEQLISSTDQRSFSLQVLAYLCALFIELCTCNYERPIAKQAGIGPRALLILFQSSPSIGSLLMLFERAVANLLECAPDDCFSTLLDASRHGFYFDWMWLHVAAAFPAPVVSFLLKSGAEDFKQYALTIASHEQQGNQAAAFETHQVYNRKFMPLAETFIYLASKRNAELSSVTREMLIKGIAELNDANETTLISGTDLSLPFLFKIVTSSPDVLRFLAQHANELVKSSVVLKACMQISEISKHCILPMIPGVNHTYTAFLERFLCFLGDDTIASLLDTTLPIAFDEHIFSR</sequence>
<evidence type="ECO:0000259" key="2">
    <source>
        <dbReference type="Pfam" id="PF14838"/>
    </source>
</evidence>
<dbReference type="Proteomes" id="UP000887569">
    <property type="component" value="Unplaced"/>
</dbReference>
<dbReference type="PANTHER" id="PTHR31697:SF2">
    <property type="entry name" value="INTEGRATOR COMPLEX SUBUNIT 5"/>
    <property type="match status" value="1"/>
</dbReference>
<proteinExistence type="predicted"/>
<dbReference type="WBParaSite" id="PgR006_g045_t01">
    <property type="protein sequence ID" value="PgR006_g045_t01"/>
    <property type="gene ID" value="PgR006_g045"/>
</dbReference>
<dbReference type="GO" id="GO:0034472">
    <property type="term" value="P:snRNA 3'-end processing"/>
    <property type="evidence" value="ECO:0007669"/>
    <property type="project" value="TreeGrafter"/>
</dbReference>
<keyword evidence="3" id="KW-1185">Reference proteome</keyword>
<dbReference type="PANTHER" id="PTHR31697">
    <property type="entry name" value="INTEGRATOR COMPLEX SUBUNIT 5"/>
    <property type="match status" value="1"/>
</dbReference>
<dbReference type="Pfam" id="PF14838">
    <property type="entry name" value="INTS5_C"/>
    <property type="match status" value="1"/>
</dbReference>
<name>A0A915AE71_PARUN</name>
<dbReference type="InterPro" id="IPR040316">
    <property type="entry name" value="INTS5"/>
</dbReference>
<evidence type="ECO:0000259" key="1">
    <source>
        <dbReference type="Pfam" id="PF14837"/>
    </source>
</evidence>
<accession>A0A915AE71</accession>
<dbReference type="AlphaFoldDB" id="A0A915AE71"/>
<protein>
    <submittedName>
        <fullName evidence="4">Uncharacterized protein</fullName>
    </submittedName>
</protein>
<feature type="domain" description="Integrator complex subunit 5 N-terminal" evidence="1">
    <location>
        <begin position="41"/>
        <end position="240"/>
    </location>
</feature>
<dbReference type="Pfam" id="PF14837">
    <property type="entry name" value="INTS5_N"/>
    <property type="match status" value="1"/>
</dbReference>
<evidence type="ECO:0000313" key="3">
    <source>
        <dbReference type="Proteomes" id="UP000887569"/>
    </source>
</evidence>
<dbReference type="GO" id="GO:0032039">
    <property type="term" value="C:integrator complex"/>
    <property type="evidence" value="ECO:0007669"/>
    <property type="project" value="InterPro"/>
</dbReference>
<dbReference type="InterPro" id="IPR029445">
    <property type="entry name" value="INTS5_N"/>
</dbReference>
<dbReference type="InterPro" id="IPR029444">
    <property type="entry name" value="INTS5_C"/>
</dbReference>
<organism evidence="3 4">
    <name type="scientific">Parascaris univalens</name>
    <name type="common">Nematode worm</name>
    <dbReference type="NCBI Taxonomy" id="6257"/>
    <lineage>
        <taxon>Eukaryota</taxon>
        <taxon>Metazoa</taxon>
        <taxon>Ecdysozoa</taxon>
        <taxon>Nematoda</taxon>
        <taxon>Chromadorea</taxon>
        <taxon>Rhabditida</taxon>
        <taxon>Spirurina</taxon>
        <taxon>Ascaridomorpha</taxon>
        <taxon>Ascaridoidea</taxon>
        <taxon>Ascarididae</taxon>
        <taxon>Parascaris</taxon>
    </lineage>
</organism>
<reference evidence="4" key="1">
    <citation type="submission" date="2022-11" db="UniProtKB">
        <authorList>
            <consortium name="WormBaseParasite"/>
        </authorList>
    </citation>
    <scope>IDENTIFICATION</scope>
</reference>
<evidence type="ECO:0000313" key="4">
    <source>
        <dbReference type="WBParaSite" id="PgR006_g045_t01"/>
    </source>
</evidence>
<feature type="domain" description="Integrator complex subunit 5 C-terminal" evidence="2">
    <location>
        <begin position="272"/>
        <end position="372"/>
    </location>
</feature>